<dbReference type="STRING" id="482461.SAMN05216244_3900"/>
<dbReference type="Proteomes" id="UP000182347">
    <property type="component" value="Unassembled WGS sequence"/>
</dbReference>
<dbReference type="RefSeq" id="WP_074600879.1">
    <property type="nucleotide sequence ID" value="NZ_FNHF01000007.1"/>
</dbReference>
<name>A0A1G9XNN8_9BACI</name>
<dbReference type="Gene3D" id="3.30.1490.300">
    <property type="match status" value="1"/>
</dbReference>
<keyword evidence="2" id="KW-1185">Reference proteome</keyword>
<dbReference type="OrthoDB" id="2690797at2"/>
<accession>A0A1G9XNN8</accession>
<reference evidence="2" key="1">
    <citation type="submission" date="2016-10" db="EMBL/GenBank/DDBJ databases">
        <authorList>
            <person name="Varghese N."/>
            <person name="Submissions S."/>
        </authorList>
    </citation>
    <scope>NUCLEOTIDE SEQUENCE [LARGE SCALE GENOMIC DNA]</scope>
    <source>
        <strain evidence="2">CGMCC 1.6199</strain>
    </source>
</reference>
<evidence type="ECO:0000313" key="2">
    <source>
        <dbReference type="Proteomes" id="UP000182347"/>
    </source>
</evidence>
<dbReference type="AlphaFoldDB" id="A0A1G9XNN8"/>
<gene>
    <name evidence="1" type="ORF">SAMN05216244_3900</name>
</gene>
<dbReference type="InterPro" id="IPR050696">
    <property type="entry name" value="FtsA/MreB"/>
</dbReference>
<proteinExistence type="predicted"/>
<dbReference type="EMBL" id="FNHF01000007">
    <property type="protein sequence ID" value="SDM98378.1"/>
    <property type="molecule type" value="Genomic_DNA"/>
</dbReference>
<organism evidence="1 2">
    <name type="scientific">Sediminibacillus halophilus</name>
    <dbReference type="NCBI Taxonomy" id="482461"/>
    <lineage>
        <taxon>Bacteria</taxon>
        <taxon>Bacillati</taxon>
        <taxon>Bacillota</taxon>
        <taxon>Bacilli</taxon>
        <taxon>Bacillales</taxon>
        <taxon>Bacillaceae</taxon>
        <taxon>Sediminibacillus</taxon>
    </lineage>
</organism>
<dbReference type="PANTHER" id="PTHR32432">
    <property type="entry name" value="CELL DIVISION PROTEIN FTSA-RELATED"/>
    <property type="match status" value="1"/>
</dbReference>
<dbReference type="Pfam" id="PF11104">
    <property type="entry name" value="PilM_2"/>
    <property type="match status" value="1"/>
</dbReference>
<protein>
    <submittedName>
        <fullName evidence="1">Type IV pilus assembly protein PilM</fullName>
    </submittedName>
</protein>
<dbReference type="Gene3D" id="3.30.420.40">
    <property type="match status" value="2"/>
</dbReference>
<sequence>MFQKNKKQVNLIIKDQAIRYMVTNQPTITGIVDYGEIQLDTGIIMDGKVSDPEGFAAALHMLVSNKKWKSKPMSFCVPDASVTIREHLVPKQLKKTEMKSYINMELEESIRLPFSDPVFDFVVIGEEQEQVKILLFAYPKERINEYLHAFKHAGLLPVVADLSSLSLYRLYNELGYAEEGDHLLLAQWGRDSAVLSAFNENKPVFTRQIKSVLPQDSWQFSEEAEEITWQGSQIEISESIDEQLTMLERFLDFYQYSVMDGEKQINKLLLCGDFPFLSKVESYLKENYRMPIVTVDELEEKTQVPGKFADVLGLSIKK</sequence>
<evidence type="ECO:0000313" key="1">
    <source>
        <dbReference type="EMBL" id="SDM98378.1"/>
    </source>
</evidence>
<dbReference type="PANTHER" id="PTHR32432:SF3">
    <property type="entry name" value="ETHANOLAMINE UTILIZATION PROTEIN EUTJ"/>
    <property type="match status" value="1"/>
</dbReference>
<dbReference type="InterPro" id="IPR043129">
    <property type="entry name" value="ATPase_NBD"/>
</dbReference>
<dbReference type="InterPro" id="IPR005883">
    <property type="entry name" value="PilM"/>
</dbReference>
<dbReference type="SUPFAM" id="SSF53067">
    <property type="entry name" value="Actin-like ATPase domain"/>
    <property type="match status" value="1"/>
</dbReference>